<feature type="compositionally biased region" description="Basic and acidic residues" evidence="1">
    <location>
        <begin position="96"/>
        <end position="106"/>
    </location>
</feature>
<comment type="caution">
    <text evidence="4">The sequence shown here is derived from an EMBL/GenBank/DDBJ whole genome shotgun (WGS) entry which is preliminary data.</text>
</comment>
<dbReference type="PANTHER" id="PTHR43751">
    <property type="entry name" value="SULFATASE"/>
    <property type="match status" value="1"/>
</dbReference>
<keyword evidence="2" id="KW-0812">Transmembrane</keyword>
<dbReference type="AlphaFoldDB" id="A0A8K1FKY2"/>
<keyword evidence="2" id="KW-1133">Transmembrane helix</keyword>
<dbReference type="Gene3D" id="3.40.720.10">
    <property type="entry name" value="Alkaline Phosphatase, subunit A"/>
    <property type="match status" value="1"/>
</dbReference>
<evidence type="ECO:0000313" key="5">
    <source>
        <dbReference type="Proteomes" id="UP000794436"/>
    </source>
</evidence>
<evidence type="ECO:0000256" key="2">
    <source>
        <dbReference type="SAM" id="Phobius"/>
    </source>
</evidence>
<protein>
    <recommendedName>
        <fullName evidence="3">Sulfatase N-terminal domain-containing protein</fullName>
    </recommendedName>
</protein>
<evidence type="ECO:0000256" key="1">
    <source>
        <dbReference type="SAM" id="MobiDB-lite"/>
    </source>
</evidence>
<dbReference type="Proteomes" id="UP000794436">
    <property type="component" value="Unassembled WGS sequence"/>
</dbReference>
<gene>
    <name evidence="4" type="ORF">Poli38472_009651</name>
</gene>
<sequence length="661" mass="75232">MRFRWDFVSLYLRERHTGAASQLAIADEEWRIAAEMVAVTSVFAMALGWLAATEWLTLAEWDRQLWQALTEIGHIRAAHTKCSHLATYHRAPSDQTKGHDLQDTKPKPNAAKHPSTFASRVCWLLAIWCAILTITVGMSKVFPSIVAMIAWNATLNEPLRVLFGIECSSQRTIYLDKRMSELIDVSTEKCAFLDEDSLVRRTTGFQGPLAFDVAVGPHERPNVLVLVIESFRKRDSRHLLQQDASRFLPPNVTLTPHFDAWAQRGIAFSNMWSSWRTSRSLEQILFGQLPYDSPTDSATTKGRTMTKVSGLPQLFKLKGYETLFTTGTRLDYDAWDVFLTTHGFDKAMDGWDLAEVAHNELGIDWTVGDRAMQYWGIHDDVTFEALAQMLKTKKREKTAPWFLTHYTISSHTPFDERPDWYYRFRQADSFPDFSKLYASIEDASTRELVKNYAEIRYFTDVTFGRLMHELEVNGVLNDTIVVVTGDHGQAPELGEAMPEQDQVSSMNVAGALIAQGRLGQYVGKVIDNATAHYDLMNTLADIVGLPVDGFLQTGVGRSLKRQEPTGKRVVYSHNPALNLGAVQGHTRLEFFPDVLDVVRVFNIARDPERREDLMTHDLPHARHKEIEMICDEARVLNEYFKQRWDNNCLLQTHCDGRIDEV</sequence>
<dbReference type="SUPFAM" id="SSF53649">
    <property type="entry name" value="Alkaline phosphatase-like"/>
    <property type="match status" value="1"/>
</dbReference>
<feature type="domain" description="Sulfatase N-terminal" evidence="3">
    <location>
        <begin position="221"/>
        <end position="544"/>
    </location>
</feature>
<reference evidence="4" key="1">
    <citation type="submission" date="2019-03" db="EMBL/GenBank/DDBJ databases">
        <title>Long read genome sequence of the mycoparasitic Pythium oligandrum ATCC 38472 isolated from sugarbeet rhizosphere.</title>
        <authorList>
            <person name="Gaulin E."/>
        </authorList>
    </citation>
    <scope>NUCLEOTIDE SEQUENCE</scope>
    <source>
        <strain evidence="4">ATCC 38472_TT</strain>
    </source>
</reference>
<dbReference type="Pfam" id="PF00884">
    <property type="entry name" value="Sulfatase"/>
    <property type="match status" value="1"/>
</dbReference>
<feature type="transmembrane region" description="Helical" evidence="2">
    <location>
        <begin position="121"/>
        <end position="151"/>
    </location>
</feature>
<organism evidence="4 5">
    <name type="scientific">Pythium oligandrum</name>
    <name type="common">Mycoparasitic fungus</name>
    <dbReference type="NCBI Taxonomy" id="41045"/>
    <lineage>
        <taxon>Eukaryota</taxon>
        <taxon>Sar</taxon>
        <taxon>Stramenopiles</taxon>
        <taxon>Oomycota</taxon>
        <taxon>Peronosporomycetes</taxon>
        <taxon>Pythiales</taxon>
        <taxon>Pythiaceae</taxon>
        <taxon>Pythium</taxon>
    </lineage>
</organism>
<dbReference type="PANTHER" id="PTHR43751:SF3">
    <property type="entry name" value="SULFATASE N-TERMINAL DOMAIN-CONTAINING PROTEIN"/>
    <property type="match status" value="1"/>
</dbReference>
<keyword evidence="2" id="KW-0472">Membrane</keyword>
<dbReference type="InterPro" id="IPR052701">
    <property type="entry name" value="GAG_Ulvan_Degrading_Sulfatases"/>
</dbReference>
<dbReference type="CDD" id="cd16015">
    <property type="entry name" value="LTA_synthase"/>
    <property type="match status" value="1"/>
</dbReference>
<proteinExistence type="predicted"/>
<keyword evidence="5" id="KW-1185">Reference proteome</keyword>
<name>A0A8K1FKY2_PYTOL</name>
<evidence type="ECO:0000259" key="3">
    <source>
        <dbReference type="Pfam" id="PF00884"/>
    </source>
</evidence>
<dbReference type="EMBL" id="SPLM01000074">
    <property type="protein sequence ID" value="TMW62158.1"/>
    <property type="molecule type" value="Genomic_DNA"/>
</dbReference>
<dbReference type="InterPro" id="IPR017850">
    <property type="entry name" value="Alkaline_phosphatase_core_sf"/>
</dbReference>
<dbReference type="OrthoDB" id="96314at2759"/>
<dbReference type="InterPro" id="IPR000917">
    <property type="entry name" value="Sulfatase_N"/>
</dbReference>
<accession>A0A8K1FKY2</accession>
<feature type="region of interest" description="Disordered" evidence="1">
    <location>
        <begin position="91"/>
        <end position="112"/>
    </location>
</feature>
<evidence type="ECO:0000313" key="4">
    <source>
        <dbReference type="EMBL" id="TMW62158.1"/>
    </source>
</evidence>